<evidence type="ECO:0008006" key="3">
    <source>
        <dbReference type="Google" id="ProtNLM"/>
    </source>
</evidence>
<protein>
    <recommendedName>
        <fullName evidence="3">Tail terminator</fullName>
    </recommendedName>
</protein>
<name>A0ABU1FDF4_9RHOB</name>
<proteinExistence type="predicted"/>
<sequence length="137" mass="15565">MAELERCLKTIPGLRVERDTRQPEDHEDLRANGPLAILYSGERENVELGNGDALTWAWRWQLKPMVTVLISEPDEVAQRETLEEIEDAFIAALDASRLNGNDLLVQGSVPKWKTLVRHPDESDLAGMEILLDLTYDR</sequence>
<dbReference type="RefSeq" id="WP_310459020.1">
    <property type="nucleotide sequence ID" value="NZ_JAVKPH010000037.1"/>
</dbReference>
<gene>
    <name evidence="1" type="ORF">RGD00_19885</name>
</gene>
<comment type="caution">
    <text evidence="1">The sequence shown here is derived from an EMBL/GenBank/DDBJ whole genome shotgun (WGS) entry which is preliminary data.</text>
</comment>
<evidence type="ECO:0000313" key="2">
    <source>
        <dbReference type="Proteomes" id="UP001247754"/>
    </source>
</evidence>
<dbReference type="EMBL" id="JAVKPH010000037">
    <property type="protein sequence ID" value="MDR5654877.1"/>
    <property type="molecule type" value="Genomic_DNA"/>
</dbReference>
<dbReference type="Proteomes" id="UP001247754">
    <property type="component" value="Unassembled WGS sequence"/>
</dbReference>
<organism evidence="1 2">
    <name type="scientific">Ruixingdingia sedimenti</name>
    <dbReference type="NCBI Taxonomy" id="3073604"/>
    <lineage>
        <taxon>Bacteria</taxon>
        <taxon>Pseudomonadati</taxon>
        <taxon>Pseudomonadota</taxon>
        <taxon>Alphaproteobacteria</taxon>
        <taxon>Rhodobacterales</taxon>
        <taxon>Paracoccaceae</taxon>
        <taxon>Ruixingdingia</taxon>
    </lineage>
</organism>
<evidence type="ECO:0000313" key="1">
    <source>
        <dbReference type="EMBL" id="MDR5654877.1"/>
    </source>
</evidence>
<accession>A0ABU1FDF4</accession>
<reference evidence="1 2" key="1">
    <citation type="submission" date="2023-09" db="EMBL/GenBank/DDBJ databases">
        <title>Xinfangfangia sedmenti sp. nov., isolated the sedment.</title>
        <authorList>
            <person name="Xu L."/>
        </authorList>
    </citation>
    <scope>NUCLEOTIDE SEQUENCE [LARGE SCALE GENOMIC DNA]</scope>
    <source>
        <strain evidence="1 2">LG-4</strain>
    </source>
</reference>
<keyword evidence="2" id="KW-1185">Reference proteome</keyword>